<dbReference type="Pfam" id="PF04042">
    <property type="entry name" value="DNA_pol_E_B"/>
    <property type="match status" value="1"/>
</dbReference>
<comment type="caution">
    <text evidence="11">The sequence shown here is derived from an EMBL/GenBank/DDBJ whole genome shotgun (WGS) entry which is preliminary data.</text>
</comment>
<evidence type="ECO:0000256" key="6">
    <source>
        <dbReference type="PIRNR" id="PIRNR018300"/>
    </source>
</evidence>
<evidence type="ECO:0000259" key="8">
    <source>
        <dbReference type="Pfam" id="PF04042"/>
    </source>
</evidence>
<name>A0A1Q2YAP3_9ASCO</name>
<feature type="compositionally biased region" description="Polar residues" evidence="7">
    <location>
        <begin position="130"/>
        <end position="147"/>
    </location>
</feature>
<dbReference type="EMBL" id="BDGI01000001">
    <property type="protein sequence ID" value="GAV26592.1"/>
    <property type="molecule type" value="Genomic_DNA"/>
</dbReference>
<dbReference type="PANTHER" id="PTHR23061">
    <property type="entry name" value="DNA POLYMERASE 2 ALPHA 70 KDA SUBUNIT"/>
    <property type="match status" value="1"/>
</dbReference>
<protein>
    <recommendedName>
        <fullName evidence="3 6">DNA polymerase alpha subunit B</fullName>
    </recommendedName>
</protein>
<evidence type="ECO:0000259" key="9">
    <source>
        <dbReference type="Pfam" id="PF08418"/>
    </source>
</evidence>
<dbReference type="GO" id="GO:0006270">
    <property type="term" value="P:DNA replication initiation"/>
    <property type="evidence" value="ECO:0007669"/>
    <property type="project" value="TreeGrafter"/>
</dbReference>
<feature type="region of interest" description="Disordered" evidence="7">
    <location>
        <begin position="79"/>
        <end position="152"/>
    </location>
</feature>
<dbReference type="InterPro" id="IPR013627">
    <property type="entry name" value="Pol_alpha_B_N"/>
</dbReference>
<accession>A0A1Q2YAP3</accession>
<comment type="function">
    <text evidence="6">Accessory subunit of the DNA polymerase alpha complex (also known as the alpha DNA polymerase-primase complex) which plays an essential role in the initiation of DNA synthesis.</text>
</comment>
<keyword evidence="4 6" id="KW-0235">DNA replication</keyword>
<keyword evidence="5 6" id="KW-0539">Nucleus</keyword>
<organism evidence="11 12">
    <name type="scientific">Pichia membranifaciens</name>
    <dbReference type="NCBI Taxonomy" id="4926"/>
    <lineage>
        <taxon>Eukaryota</taxon>
        <taxon>Fungi</taxon>
        <taxon>Dikarya</taxon>
        <taxon>Ascomycota</taxon>
        <taxon>Saccharomycotina</taxon>
        <taxon>Pichiomycetes</taxon>
        <taxon>Pichiales</taxon>
        <taxon>Pichiaceae</taxon>
        <taxon>Pichia</taxon>
    </lineage>
</organism>
<dbReference type="GO" id="GO:0003677">
    <property type="term" value="F:DNA binding"/>
    <property type="evidence" value="ECO:0007669"/>
    <property type="project" value="InterPro"/>
</dbReference>
<reference evidence="11 12" key="1">
    <citation type="submission" date="2016-08" db="EMBL/GenBank/DDBJ databases">
        <title>Whole genome shotgun sequence of Pichia membranifaciens KS47-1.</title>
        <authorList>
            <person name="Konishi M."/>
            <person name="Ishida M."/>
            <person name="Arakawa T."/>
            <person name="Kato Y."/>
            <person name="Horiuchi J."/>
        </authorList>
    </citation>
    <scope>NUCLEOTIDE SEQUENCE [LARGE SCALE GENOMIC DNA]</scope>
    <source>
        <strain evidence="11 12">KS47-1</strain>
    </source>
</reference>
<evidence type="ECO:0000259" key="10">
    <source>
        <dbReference type="Pfam" id="PF22062"/>
    </source>
</evidence>
<sequence length="615" mass="69086">MTDAQFIGMFGETANDPKIIGKCSHLCSLFNLTAQELFSNWEAYTFKQHNDTNMKISLENLEYLQTYIQDRLTLENAEAPSSRQNLKLNNKHSSSKFKPGASHSNSNSFLDANDSLLGSHQTKKRKLKHSSSPVKESQDQAESNQILESVHAETIPDKDTTVLNKNIKIIANFNPKKYKYRTMNLKLLEIADYLDEKIDNISQIVADKYNLEEAQFADPTRQSQSEIYTVGRIVPDSPLASSSELNLDSLFLETSRSNGFGCRVHLDLSNVSKTSFFSGQIVAFRGINVTGDTFKVIENLKIPYLGSISYTSEEIQNFANIIGDDNLKVVVTSGPYHSKKFLDFTHLENFVHHINAVVKPDVVIMLGPFIDIQAVPNILSKSFFNTGEDIDDLKSLDDLFMSFVSPILNDIKCQRVILLPHGSDVTHPHTPYPQAPFNRKSLSLPKTFKCFPNPSLFNINELSFGVSTADIFKDLKDVTTKDANSNRIERIVEHVIQQRQFYPVNPPPDAPEERSFQLDTSYLGLSEFNDEMPDILIIPSVVKSFVKVVKSVLVINPGSLVRPDGSRGSYALMQVKCPDISDMNKIAGSTEDEEEVTEVYLATAWKRARVDIFST</sequence>
<comment type="similarity">
    <text evidence="2 6">Belongs to the DNA polymerase alpha subunit B family.</text>
</comment>
<dbReference type="AlphaFoldDB" id="A0A1Q2YAP3"/>
<dbReference type="InterPro" id="IPR007185">
    <property type="entry name" value="DNA_pol_a/d/e_bsu"/>
</dbReference>
<dbReference type="InterPro" id="IPR016722">
    <property type="entry name" value="DNA_pol_alpha_bsu"/>
</dbReference>
<gene>
    <name evidence="11" type="ORF">PMKS-000046</name>
</gene>
<proteinExistence type="inferred from homology"/>
<evidence type="ECO:0000313" key="11">
    <source>
        <dbReference type="EMBL" id="GAV26592.1"/>
    </source>
</evidence>
<keyword evidence="12" id="KW-1185">Reference proteome</keyword>
<comment type="subcellular location">
    <subcellularLocation>
        <location evidence="1 6">Nucleus</location>
    </subcellularLocation>
</comment>
<evidence type="ECO:0000256" key="7">
    <source>
        <dbReference type="SAM" id="MobiDB-lite"/>
    </source>
</evidence>
<dbReference type="PIRSF" id="PIRSF018300">
    <property type="entry name" value="DNA_pol_alph_2"/>
    <property type="match status" value="1"/>
</dbReference>
<feature type="domain" description="DNA polymerase alpha subunit B OB" evidence="10">
    <location>
        <begin position="192"/>
        <end position="298"/>
    </location>
</feature>
<dbReference type="Gene3D" id="3.60.21.60">
    <property type="match status" value="2"/>
</dbReference>
<feature type="domain" description="DNA polymerase alpha/delta/epsilon subunit B" evidence="8">
    <location>
        <begin position="329"/>
        <end position="547"/>
    </location>
</feature>
<evidence type="ECO:0000256" key="2">
    <source>
        <dbReference type="ARBA" id="ARBA00007299"/>
    </source>
</evidence>
<dbReference type="InterPro" id="IPR043034">
    <property type="entry name" value="DNA_pol_alpha_B_N_sf"/>
</dbReference>
<evidence type="ECO:0000256" key="4">
    <source>
        <dbReference type="ARBA" id="ARBA00022705"/>
    </source>
</evidence>
<feature type="compositionally biased region" description="Polar residues" evidence="7">
    <location>
        <begin position="102"/>
        <end position="120"/>
    </location>
</feature>
<evidence type="ECO:0000256" key="5">
    <source>
        <dbReference type="ARBA" id="ARBA00023242"/>
    </source>
</evidence>
<dbReference type="Proteomes" id="UP000186136">
    <property type="component" value="Unassembled WGS sequence"/>
</dbReference>
<feature type="compositionally biased region" description="Polar residues" evidence="7">
    <location>
        <begin position="79"/>
        <end position="88"/>
    </location>
</feature>
<dbReference type="PANTHER" id="PTHR23061:SF12">
    <property type="entry name" value="DNA POLYMERASE ALPHA SUBUNIT B"/>
    <property type="match status" value="1"/>
</dbReference>
<feature type="domain" description="DNA polymerase alpha subunit B N-terminal" evidence="9">
    <location>
        <begin position="8"/>
        <end position="65"/>
    </location>
</feature>
<evidence type="ECO:0000256" key="1">
    <source>
        <dbReference type="ARBA" id="ARBA00004123"/>
    </source>
</evidence>
<dbReference type="InterPro" id="IPR054300">
    <property type="entry name" value="OB_DPOA2"/>
</dbReference>
<evidence type="ECO:0000256" key="3">
    <source>
        <dbReference type="ARBA" id="ARBA00018596"/>
    </source>
</evidence>
<dbReference type="Gene3D" id="1.10.8.530">
    <property type="entry name" value="DNA polymerase alpha-primase, subunit B, N-terminal domain"/>
    <property type="match status" value="1"/>
</dbReference>
<dbReference type="GO" id="GO:0005658">
    <property type="term" value="C:alpha DNA polymerase:primase complex"/>
    <property type="evidence" value="ECO:0007669"/>
    <property type="project" value="TreeGrafter"/>
</dbReference>
<dbReference type="Pfam" id="PF08418">
    <property type="entry name" value="Pol_alpha_B_N"/>
    <property type="match status" value="1"/>
</dbReference>
<evidence type="ECO:0000313" key="12">
    <source>
        <dbReference type="Proteomes" id="UP000186136"/>
    </source>
</evidence>
<dbReference type="OrthoDB" id="336885at2759"/>
<dbReference type="Pfam" id="PF22062">
    <property type="entry name" value="OB_DPOA2"/>
    <property type="match status" value="1"/>
</dbReference>